<comment type="PTM">
    <text evidence="3 4">Topaquinone (TPQ) is generated by copper-dependent autoxidation of a specific tyrosyl residue.</text>
</comment>
<dbReference type="Pfam" id="PF01179">
    <property type="entry name" value="Cu_amine_oxid"/>
    <property type="match status" value="1"/>
</dbReference>
<keyword evidence="4" id="KW-0560">Oxidoreductase</keyword>
<comment type="subunit">
    <text evidence="2">Homodimer.</text>
</comment>
<dbReference type="GO" id="GO:0048038">
    <property type="term" value="F:quinone binding"/>
    <property type="evidence" value="ECO:0007669"/>
    <property type="project" value="InterPro"/>
</dbReference>
<dbReference type="OrthoDB" id="3198058at2759"/>
<keyword evidence="4" id="KW-0186">Copper</keyword>
<dbReference type="InterPro" id="IPR000269">
    <property type="entry name" value="Cu_amine_oxidase"/>
</dbReference>
<dbReference type="GO" id="GO:0008131">
    <property type="term" value="F:primary methylamine oxidase activity"/>
    <property type="evidence" value="ECO:0007669"/>
    <property type="project" value="InterPro"/>
</dbReference>
<dbReference type="Gene3D" id="2.70.98.20">
    <property type="entry name" value="Copper amine oxidase, catalytic domain"/>
    <property type="match status" value="1"/>
</dbReference>
<gene>
    <name evidence="6" type="primary">PARPA_05076.1 scaffold 16330</name>
</gene>
<keyword evidence="3 4" id="KW-0801">TPQ</keyword>
<comment type="cofactor">
    <cofactor evidence="1">
        <name>Cu cation</name>
        <dbReference type="ChEBI" id="CHEBI:23378"/>
    </cofactor>
</comment>
<dbReference type="Proteomes" id="UP000054107">
    <property type="component" value="Unassembled WGS sequence"/>
</dbReference>
<accession>A0A0B7MYZ1</accession>
<dbReference type="PANTHER" id="PTHR10638:SF86">
    <property type="entry name" value="COPPER AMINE OXIDASE 1-RELATED"/>
    <property type="match status" value="1"/>
</dbReference>
<dbReference type="EC" id="1.4.3.-" evidence="4"/>
<dbReference type="GO" id="GO:0005507">
    <property type="term" value="F:copper ion binding"/>
    <property type="evidence" value="ECO:0007669"/>
    <property type="project" value="InterPro"/>
</dbReference>
<keyword evidence="7" id="KW-1185">Reference proteome</keyword>
<organism evidence="6 7">
    <name type="scientific">Parasitella parasitica</name>
    <dbReference type="NCBI Taxonomy" id="35722"/>
    <lineage>
        <taxon>Eukaryota</taxon>
        <taxon>Fungi</taxon>
        <taxon>Fungi incertae sedis</taxon>
        <taxon>Mucoromycota</taxon>
        <taxon>Mucoromycotina</taxon>
        <taxon>Mucoromycetes</taxon>
        <taxon>Mucorales</taxon>
        <taxon>Mucorineae</taxon>
        <taxon>Mucoraceae</taxon>
        <taxon>Parasitella</taxon>
    </lineage>
</organism>
<evidence type="ECO:0000256" key="3">
    <source>
        <dbReference type="PIRSR" id="PIRSR600269-51"/>
    </source>
</evidence>
<keyword evidence="4" id="KW-0479">Metal-binding</keyword>
<name>A0A0B7MYZ1_9FUNG</name>
<protein>
    <recommendedName>
        <fullName evidence="4">Amine oxidase</fullName>
        <ecNumber evidence="4">1.4.3.-</ecNumber>
    </recommendedName>
</protein>
<dbReference type="GO" id="GO:0009308">
    <property type="term" value="P:amine metabolic process"/>
    <property type="evidence" value="ECO:0007669"/>
    <property type="project" value="UniProtKB-UniRule"/>
</dbReference>
<evidence type="ECO:0000256" key="2">
    <source>
        <dbReference type="ARBA" id="ARBA00011738"/>
    </source>
</evidence>
<evidence type="ECO:0000313" key="6">
    <source>
        <dbReference type="EMBL" id="CEP11256.1"/>
    </source>
</evidence>
<reference evidence="6 7" key="1">
    <citation type="submission" date="2014-09" db="EMBL/GenBank/DDBJ databases">
        <authorList>
            <person name="Ellenberger Sabrina"/>
        </authorList>
    </citation>
    <scope>NUCLEOTIDE SEQUENCE [LARGE SCALE GENOMIC DNA]</scope>
    <source>
        <strain evidence="6 7">CBS 412.66</strain>
    </source>
</reference>
<evidence type="ECO:0000313" key="7">
    <source>
        <dbReference type="Proteomes" id="UP000054107"/>
    </source>
</evidence>
<dbReference type="InterPro" id="IPR036460">
    <property type="entry name" value="Cu_amine_oxidase_C_sf"/>
</dbReference>
<dbReference type="SUPFAM" id="SSF49998">
    <property type="entry name" value="Amine oxidase catalytic domain"/>
    <property type="match status" value="1"/>
</dbReference>
<feature type="modified residue" description="2',4',5'-topaquinone" evidence="3">
    <location>
        <position position="12"/>
    </location>
</feature>
<dbReference type="EMBL" id="LN725930">
    <property type="protein sequence ID" value="CEP11256.1"/>
    <property type="molecule type" value="Genomic_DNA"/>
</dbReference>
<evidence type="ECO:0000256" key="4">
    <source>
        <dbReference type="RuleBase" id="RU000672"/>
    </source>
</evidence>
<dbReference type="STRING" id="35722.A0A0B7MYZ1"/>
<feature type="domain" description="Copper amine oxidase catalytic" evidence="5">
    <location>
        <begin position="3"/>
        <end position="121"/>
    </location>
</feature>
<sequence>MAIDFCTNVANYDYGLYYYFYQDGTFEYEVKATGELNTHVSAEDEGANGMGTIVAPQINARYHQHFFTMRIDPMIDGQQNSVQQVDTYSLPYPTGHPKNPFDSGKIVNQDRLHPYAKTPVGWKISSGQTAPFYA</sequence>
<dbReference type="PANTHER" id="PTHR10638">
    <property type="entry name" value="COPPER AMINE OXIDASE"/>
    <property type="match status" value="1"/>
</dbReference>
<comment type="cofactor">
    <cofactor evidence="4">
        <name>Cu cation</name>
        <dbReference type="ChEBI" id="CHEBI:23378"/>
    </cofactor>
    <text evidence="4">Contains 1 topaquinone per subunit.</text>
</comment>
<evidence type="ECO:0000259" key="5">
    <source>
        <dbReference type="Pfam" id="PF01179"/>
    </source>
</evidence>
<comment type="similarity">
    <text evidence="4">Belongs to the copper/topaquinone oxidase family.</text>
</comment>
<dbReference type="InterPro" id="IPR015798">
    <property type="entry name" value="Cu_amine_oxidase_C"/>
</dbReference>
<proteinExistence type="inferred from homology"/>
<evidence type="ECO:0000256" key="1">
    <source>
        <dbReference type="ARBA" id="ARBA00001935"/>
    </source>
</evidence>
<dbReference type="AlphaFoldDB" id="A0A0B7MYZ1"/>